<dbReference type="SUPFAM" id="SSF63380">
    <property type="entry name" value="Riboflavin synthase domain-like"/>
    <property type="match status" value="2"/>
</dbReference>
<reference evidence="10" key="1">
    <citation type="journal article" date="2019" name="Nat. Commun.">
        <title>Expansion of phycobilisome linker gene families in mesophilic red algae.</title>
        <authorList>
            <person name="Lee J."/>
            <person name="Kim D."/>
            <person name="Bhattacharya D."/>
            <person name="Yoon H.S."/>
        </authorList>
    </citation>
    <scope>NUCLEOTIDE SEQUENCE [LARGE SCALE GENOMIC DNA]</scope>
    <source>
        <strain evidence="10">CCMP 1328</strain>
    </source>
</reference>
<evidence type="ECO:0000256" key="7">
    <source>
        <dbReference type="ARBA" id="ARBA00022737"/>
    </source>
</evidence>
<protein>
    <recommendedName>
        <fullName evidence="4">Riboflavin synthase</fullName>
        <ecNumber evidence="3">2.5.1.9</ecNumber>
    </recommendedName>
</protein>
<dbReference type="PANTHER" id="PTHR21098:SF0">
    <property type="entry name" value="RIBOFLAVIN SYNTHASE"/>
    <property type="match status" value="1"/>
</dbReference>
<dbReference type="NCBIfam" id="NF006767">
    <property type="entry name" value="PRK09289.1"/>
    <property type="match status" value="1"/>
</dbReference>
<comment type="pathway">
    <text evidence="2">Cofactor biosynthesis; riboflavin biosynthesis; riboflavin from 2-hydroxy-3-oxobutyl phosphate and 5-amino-6-(D-ribitylamino)uracil: step 2/2.</text>
</comment>
<dbReference type="FunFam" id="2.40.30.20:FF:000003">
    <property type="entry name" value="Riboflavin synthase, alpha subunit"/>
    <property type="match status" value="1"/>
</dbReference>
<evidence type="ECO:0000313" key="9">
    <source>
        <dbReference type="EMBL" id="KAA8497685.1"/>
    </source>
</evidence>
<keyword evidence="10" id="KW-1185">Reference proteome</keyword>
<sequence length="299" mass="32252">MGMDRITPAPESAFVVAAPTAGPIDLSASATRQSRRYGTQACATVFVGSATSRFRGVARVGRKAQKAASRHFLYHNFLPNVSSSSSTCRSQSTVRMMFTGIVEEIGQVEAIVNLDSEEGGVEMTLKAGVTLERTQLGDSIAVNGTCLTVTHIDAVAQTFKVGLAPETLRCTNLGKLKTGSKVNLERSLAADGRVGGHFVQGHVDGTGIIQAKRTEKDAIWFTICPSDRAVLKYVVPKGYIAVDGTSLTVVNVTDTTFDFMMVPYTQEHVIIPSKVEGELVNLEVDITGKYIEKFLSWRD</sequence>
<dbReference type="InterPro" id="IPR026017">
    <property type="entry name" value="Lumazine-bd_dom"/>
</dbReference>
<evidence type="ECO:0000256" key="4">
    <source>
        <dbReference type="ARBA" id="ARBA00013950"/>
    </source>
</evidence>
<name>A0A5J4Z320_PORPP</name>
<dbReference type="OrthoDB" id="10258924at2759"/>
<comment type="caution">
    <text evidence="9">The sequence shown here is derived from an EMBL/GenBank/DDBJ whole genome shotgun (WGS) entry which is preliminary data.</text>
</comment>
<keyword evidence="7" id="KW-0677">Repeat</keyword>
<dbReference type="InterPro" id="IPR023366">
    <property type="entry name" value="ATP_synth_asu-like_sf"/>
</dbReference>
<dbReference type="AlphaFoldDB" id="A0A5J4Z320"/>
<dbReference type="GO" id="GO:0004746">
    <property type="term" value="F:riboflavin synthase activity"/>
    <property type="evidence" value="ECO:0007669"/>
    <property type="project" value="UniProtKB-EC"/>
</dbReference>
<comment type="function">
    <text evidence="1">Catalyzes the dismutation of two molecules of 6,7-dimethyl-8-ribityllumazine, resulting in the formation of riboflavin and 5-amino-6-(D-ribitylamino)uracil.</text>
</comment>
<dbReference type="InterPro" id="IPR017938">
    <property type="entry name" value="Riboflavin_synthase-like_b-brl"/>
</dbReference>
<evidence type="ECO:0000313" key="10">
    <source>
        <dbReference type="Proteomes" id="UP000324585"/>
    </source>
</evidence>
<dbReference type="Pfam" id="PF00677">
    <property type="entry name" value="Lum_binding"/>
    <property type="match status" value="2"/>
</dbReference>
<dbReference type="PANTHER" id="PTHR21098">
    <property type="entry name" value="RIBOFLAVIN SYNTHASE ALPHA CHAIN"/>
    <property type="match status" value="1"/>
</dbReference>
<keyword evidence="6" id="KW-0808">Transferase</keyword>
<organism evidence="9 10">
    <name type="scientific">Porphyridium purpureum</name>
    <name type="common">Red alga</name>
    <name type="synonym">Porphyridium cruentum</name>
    <dbReference type="NCBI Taxonomy" id="35688"/>
    <lineage>
        <taxon>Eukaryota</taxon>
        <taxon>Rhodophyta</taxon>
        <taxon>Bangiophyceae</taxon>
        <taxon>Porphyridiales</taxon>
        <taxon>Porphyridiaceae</taxon>
        <taxon>Porphyridium</taxon>
    </lineage>
</organism>
<dbReference type="Gene3D" id="2.40.30.20">
    <property type="match status" value="2"/>
</dbReference>
<evidence type="ECO:0000256" key="6">
    <source>
        <dbReference type="ARBA" id="ARBA00022679"/>
    </source>
</evidence>
<evidence type="ECO:0000256" key="2">
    <source>
        <dbReference type="ARBA" id="ARBA00004887"/>
    </source>
</evidence>
<evidence type="ECO:0000256" key="1">
    <source>
        <dbReference type="ARBA" id="ARBA00002803"/>
    </source>
</evidence>
<dbReference type="CDD" id="cd00402">
    <property type="entry name" value="Riboflavin_synthase_like"/>
    <property type="match status" value="1"/>
</dbReference>
<evidence type="ECO:0000259" key="8">
    <source>
        <dbReference type="PROSITE" id="PS51177"/>
    </source>
</evidence>
<feature type="domain" description="Lumazine-binding" evidence="8">
    <location>
        <begin position="198"/>
        <end position="295"/>
    </location>
</feature>
<evidence type="ECO:0000256" key="3">
    <source>
        <dbReference type="ARBA" id="ARBA00012827"/>
    </source>
</evidence>
<evidence type="ECO:0000256" key="5">
    <source>
        <dbReference type="ARBA" id="ARBA00022619"/>
    </source>
</evidence>
<dbReference type="InterPro" id="IPR001783">
    <property type="entry name" value="Lumazine-bd"/>
</dbReference>
<dbReference type="EC" id="2.5.1.9" evidence="3"/>
<accession>A0A5J4Z320</accession>
<keyword evidence="5" id="KW-0686">Riboflavin biosynthesis</keyword>
<dbReference type="Proteomes" id="UP000324585">
    <property type="component" value="Unassembled WGS sequence"/>
</dbReference>
<dbReference type="NCBIfam" id="TIGR00187">
    <property type="entry name" value="ribE"/>
    <property type="match status" value="1"/>
</dbReference>
<dbReference type="FunFam" id="2.40.30.20:FF:000004">
    <property type="entry name" value="Riboflavin synthase, alpha subunit"/>
    <property type="match status" value="1"/>
</dbReference>
<dbReference type="PROSITE" id="PS51177">
    <property type="entry name" value="LUMAZINE_BIND"/>
    <property type="match status" value="2"/>
</dbReference>
<gene>
    <name evidence="9" type="ORF">FVE85_5270</name>
</gene>
<proteinExistence type="predicted"/>
<dbReference type="EMBL" id="VRMN01000001">
    <property type="protein sequence ID" value="KAA8497685.1"/>
    <property type="molecule type" value="Genomic_DNA"/>
</dbReference>
<dbReference type="OMA" id="IGGHAMS"/>
<dbReference type="GO" id="GO:0009231">
    <property type="term" value="P:riboflavin biosynthetic process"/>
    <property type="evidence" value="ECO:0007669"/>
    <property type="project" value="UniProtKB-KW"/>
</dbReference>
<feature type="domain" description="Lumazine-binding" evidence="8">
    <location>
        <begin position="97"/>
        <end position="197"/>
    </location>
</feature>